<keyword evidence="4 7" id="KW-0812">Transmembrane</keyword>
<protein>
    <submittedName>
        <fullName evidence="9">Sugar ABC transporter permease</fullName>
    </submittedName>
</protein>
<comment type="similarity">
    <text evidence="7">Belongs to the binding-protein-dependent transport system permease family.</text>
</comment>
<evidence type="ECO:0000256" key="7">
    <source>
        <dbReference type="RuleBase" id="RU363032"/>
    </source>
</evidence>
<dbReference type="InterPro" id="IPR050809">
    <property type="entry name" value="UgpAE/MalFG_permease"/>
</dbReference>
<dbReference type="RefSeq" id="WP_087566199.1">
    <property type="nucleotide sequence ID" value="NZ_BDQX01000430.1"/>
</dbReference>
<dbReference type="CDD" id="cd06261">
    <property type="entry name" value="TM_PBP2"/>
    <property type="match status" value="1"/>
</dbReference>
<evidence type="ECO:0000259" key="8">
    <source>
        <dbReference type="PROSITE" id="PS50928"/>
    </source>
</evidence>
<evidence type="ECO:0000256" key="1">
    <source>
        <dbReference type="ARBA" id="ARBA00004651"/>
    </source>
</evidence>
<comment type="subcellular location">
    <subcellularLocation>
        <location evidence="1 7">Cell membrane</location>
        <topology evidence="1 7">Multi-pass membrane protein</topology>
    </subcellularLocation>
</comment>
<keyword evidence="10" id="KW-1185">Reference proteome</keyword>
<feature type="transmembrane region" description="Helical" evidence="7">
    <location>
        <begin position="184"/>
        <end position="209"/>
    </location>
</feature>
<evidence type="ECO:0000256" key="2">
    <source>
        <dbReference type="ARBA" id="ARBA00022448"/>
    </source>
</evidence>
<reference evidence="9 10" key="1">
    <citation type="submission" date="2017-08" db="EMBL/GenBank/DDBJ databases">
        <title>Substantial Increase in Enzyme Production by Combined Drug-Resistance Mutations in Paenibacillus agaridevorans.</title>
        <authorList>
            <person name="Tanaka Y."/>
            <person name="Funane K."/>
            <person name="Hosaka T."/>
            <person name="Shiwa Y."/>
            <person name="Fujita N."/>
            <person name="Miyazaki T."/>
            <person name="Yoshikawa H."/>
            <person name="Murakami K."/>
            <person name="Kasahara K."/>
            <person name="Inaoka T."/>
            <person name="Hiraga Y."/>
            <person name="Ochi K."/>
        </authorList>
    </citation>
    <scope>NUCLEOTIDE SEQUENCE [LARGE SCALE GENOMIC DNA]</scope>
    <source>
        <strain evidence="9 10">T-3040</strain>
    </source>
</reference>
<feature type="transmembrane region" description="Helical" evidence="7">
    <location>
        <begin position="229"/>
        <end position="248"/>
    </location>
</feature>
<dbReference type="PANTHER" id="PTHR43227">
    <property type="entry name" value="BLL4140 PROTEIN"/>
    <property type="match status" value="1"/>
</dbReference>
<dbReference type="EMBL" id="BDQX01000430">
    <property type="protein sequence ID" value="GBG11766.1"/>
    <property type="molecule type" value="Genomic_DNA"/>
</dbReference>
<dbReference type="PROSITE" id="PS50928">
    <property type="entry name" value="ABC_TM1"/>
    <property type="match status" value="1"/>
</dbReference>
<feature type="domain" description="ABC transmembrane type-1" evidence="8">
    <location>
        <begin position="93"/>
        <end position="309"/>
    </location>
</feature>
<keyword evidence="6 7" id="KW-0472">Membrane</keyword>
<feature type="transmembrane region" description="Helical" evidence="7">
    <location>
        <begin position="133"/>
        <end position="152"/>
    </location>
</feature>
<dbReference type="GO" id="GO:0055085">
    <property type="term" value="P:transmembrane transport"/>
    <property type="evidence" value="ECO:0007669"/>
    <property type="project" value="InterPro"/>
</dbReference>
<name>A0A2R5EYH2_9BACL</name>
<feature type="transmembrane region" description="Helical" evidence="7">
    <location>
        <begin position="97"/>
        <end position="121"/>
    </location>
</feature>
<evidence type="ECO:0000256" key="5">
    <source>
        <dbReference type="ARBA" id="ARBA00022989"/>
    </source>
</evidence>
<proteinExistence type="inferred from homology"/>
<dbReference type="PANTHER" id="PTHR43227:SF11">
    <property type="entry name" value="BLL4140 PROTEIN"/>
    <property type="match status" value="1"/>
</dbReference>
<evidence type="ECO:0000313" key="10">
    <source>
        <dbReference type="Proteomes" id="UP000245202"/>
    </source>
</evidence>
<dbReference type="Gene3D" id="1.10.3720.10">
    <property type="entry name" value="MetI-like"/>
    <property type="match status" value="1"/>
</dbReference>
<dbReference type="InterPro" id="IPR035906">
    <property type="entry name" value="MetI-like_sf"/>
</dbReference>
<evidence type="ECO:0000256" key="6">
    <source>
        <dbReference type="ARBA" id="ARBA00023136"/>
    </source>
</evidence>
<evidence type="ECO:0000256" key="3">
    <source>
        <dbReference type="ARBA" id="ARBA00022475"/>
    </source>
</evidence>
<sequence>MNANAAKSNNKVPDRLKKGVRRATFRGVIKNRSLYIMLIPVVLYFIVFHYKPMYGAIIAFKDFKPFLGIGDSPWVGFKHFQQFFESYFFVRILRNTIVISLYQLIFGFPAAIILALLLNELKNQIFKRFVQSISYLPHFISLVVVCGMLIDFLQPDGIINRSLLAIGVIGEPINFMILPEWFRIIFVGSGIWQSVGWSSIIFLAALSGINPSLYEAAAVDGAGRWRQMLSITLPGIMPTIIILLIINIGNFMVVGFDKIILLYNSATYETADVIGSFVFRRGITEANYSFTAAVGLFNSVINFTLLVLVNQLAKKKAESSLW</sequence>
<feature type="transmembrane region" description="Helical" evidence="7">
    <location>
        <begin position="290"/>
        <end position="309"/>
    </location>
</feature>
<accession>A0A2R5EYH2</accession>
<dbReference type="Pfam" id="PF00528">
    <property type="entry name" value="BPD_transp_1"/>
    <property type="match status" value="1"/>
</dbReference>
<dbReference type="SUPFAM" id="SSF161098">
    <property type="entry name" value="MetI-like"/>
    <property type="match status" value="1"/>
</dbReference>
<keyword evidence="5 7" id="KW-1133">Transmembrane helix</keyword>
<gene>
    <name evidence="9" type="ORF">PAT3040_06613</name>
</gene>
<dbReference type="Proteomes" id="UP000245202">
    <property type="component" value="Unassembled WGS sequence"/>
</dbReference>
<feature type="transmembrane region" description="Helical" evidence="7">
    <location>
        <begin position="34"/>
        <end position="50"/>
    </location>
</feature>
<organism evidence="9 10">
    <name type="scientific">Paenibacillus agaridevorans</name>
    <dbReference type="NCBI Taxonomy" id="171404"/>
    <lineage>
        <taxon>Bacteria</taxon>
        <taxon>Bacillati</taxon>
        <taxon>Bacillota</taxon>
        <taxon>Bacilli</taxon>
        <taxon>Bacillales</taxon>
        <taxon>Paenibacillaceae</taxon>
        <taxon>Paenibacillus</taxon>
    </lineage>
</organism>
<evidence type="ECO:0000256" key="4">
    <source>
        <dbReference type="ARBA" id="ARBA00022692"/>
    </source>
</evidence>
<dbReference type="GO" id="GO:0005886">
    <property type="term" value="C:plasma membrane"/>
    <property type="evidence" value="ECO:0007669"/>
    <property type="project" value="UniProtKB-SubCell"/>
</dbReference>
<evidence type="ECO:0000313" key="9">
    <source>
        <dbReference type="EMBL" id="GBG11766.1"/>
    </source>
</evidence>
<dbReference type="InterPro" id="IPR000515">
    <property type="entry name" value="MetI-like"/>
</dbReference>
<keyword evidence="2 7" id="KW-0813">Transport</keyword>
<keyword evidence="3" id="KW-1003">Cell membrane</keyword>
<dbReference type="AlphaFoldDB" id="A0A2R5EYH2"/>
<comment type="caution">
    <text evidence="9">The sequence shown here is derived from an EMBL/GenBank/DDBJ whole genome shotgun (WGS) entry which is preliminary data.</text>
</comment>